<keyword evidence="2" id="KW-0547">Nucleotide-binding</keyword>
<accession>A0A8X6J1M2</accession>
<comment type="caution">
    <text evidence="2">The sequence shown here is derived from an EMBL/GenBank/DDBJ whole genome shotgun (WGS) entry which is preliminary data.</text>
</comment>
<dbReference type="Pfam" id="PF21530">
    <property type="entry name" value="Pif1_2B_dom"/>
    <property type="match status" value="1"/>
</dbReference>
<sequence length="181" mass="20883">MPNRLDEVTTYQQGRYISSSNPVWCMLNFPIHQKYPTVVHLAVHLKGGQRVYYEPRQPTAHLTDTTPKTTLTAIFYLFKTNSLAKTLLHPEVYPNIQQNFKDQNWLSHRAVLASRNDVVEKLNVTIQKQLPLQEYACKSIDCIFNDDEAVLYPLEFLNSIQTPDFQAHDLILRVGAPIMLI</sequence>
<evidence type="ECO:0000313" key="3">
    <source>
        <dbReference type="Proteomes" id="UP000887116"/>
    </source>
</evidence>
<evidence type="ECO:0000313" key="2">
    <source>
        <dbReference type="EMBL" id="GFR15990.1"/>
    </source>
</evidence>
<dbReference type="OrthoDB" id="6428367at2759"/>
<dbReference type="GO" id="GO:0004386">
    <property type="term" value="F:helicase activity"/>
    <property type="evidence" value="ECO:0007669"/>
    <property type="project" value="UniProtKB-KW"/>
</dbReference>
<organism evidence="2 3">
    <name type="scientific">Trichonephila clavata</name>
    <name type="common">Joro spider</name>
    <name type="synonym">Nephila clavata</name>
    <dbReference type="NCBI Taxonomy" id="2740835"/>
    <lineage>
        <taxon>Eukaryota</taxon>
        <taxon>Metazoa</taxon>
        <taxon>Ecdysozoa</taxon>
        <taxon>Arthropoda</taxon>
        <taxon>Chelicerata</taxon>
        <taxon>Arachnida</taxon>
        <taxon>Araneae</taxon>
        <taxon>Araneomorphae</taxon>
        <taxon>Entelegynae</taxon>
        <taxon>Araneoidea</taxon>
        <taxon>Nephilidae</taxon>
        <taxon>Trichonephila</taxon>
    </lineage>
</organism>
<dbReference type="PANTHER" id="PTHR10492">
    <property type="match status" value="1"/>
</dbReference>
<dbReference type="EMBL" id="BMAO01017481">
    <property type="protein sequence ID" value="GFR15990.1"/>
    <property type="molecule type" value="Genomic_DNA"/>
</dbReference>
<dbReference type="InterPro" id="IPR049163">
    <property type="entry name" value="Pif1-like_2B_dom"/>
</dbReference>
<keyword evidence="3" id="KW-1185">Reference proteome</keyword>
<dbReference type="Proteomes" id="UP000887116">
    <property type="component" value="Unassembled WGS sequence"/>
</dbReference>
<keyword evidence="2" id="KW-0378">Hydrolase</keyword>
<protein>
    <submittedName>
        <fullName evidence="2">ATP-dependent DNA helicase</fullName>
    </submittedName>
</protein>
<keyword evidence="2" id="KW-0067">ATP-binding</keyword>
<proteinExistence type="predicted"/>
<keyword evidence="2" id="KW-0347">Helicase</keyword>
<dbReference type="AlphaFoldDB" id="A0A8X6J1M2"/>
<gene>
    <name evidence="2" type="primary">EVAR_92263_1</name>
    <name evidence="2" type="ORF">TNCT_243611</name>
</gene>
<reference evidence="2" key="1">
    <citation type="submission" date="2020-07" db="EMBL/GenBank/DDBJ databases">
        <title>Multicomponent nature underlies the extraordinary mechanical properties of spider dragline silk.</title>
        <authorList>
            <person name="Kono N."/>
            <person name="Nakamura H."/>
            <person name="Mori M."/>
            <person name="Yoshida Y."/>
            <person name="Ohtoshi R."/>
            <person name="Malay A.D."/>
            <person name="Moran D.A.P."/>
            <person name="Tomita M."/>
            <person name="Numata K."/>
            <person name="Arakawa K."/>
        </authorList>
    </citation>
    <scope>NUCLEOTIDE SEQUENCE</scope>
</reference>
<evidence type="ECO:0000259" key="1">
    <source>
        <dbReference type="Pfam" id="PF21530"/>
    </source>
</evidence>
<dbReference type="PANTHER" id="PTHR10492:SF95">
    <property type="entry name" value="HELITRON HELICASE-LIKE DOMAIN-CONTAINING PROTEIN"/>
    <property type="match status" value="1"/>
</dbReference>
<name>A0A8X6J1M2_TRICU</name>
<feature type="domain" description="DNA helicase Pif1-like 2B" evidence="1">
    <location>
        <begin position="155"/>
        <end position="181"/>
    </location>
</feature>